<dbReference type="FunFam" id="1.20.1250.20:FF:000301">
    <property type="entry name" value="Protein ZINC INDUCED FACILITATOR-LIKE 1"/>
    <property type="match status" value="1"/>
</dbReference>
<feature type="transmembrane region" description="Helical" evidence="7">
    <location>
        <begin position="111"/>
        <end position="127"/>
    </location>
</feature>
<dbReference type="PANTHER" id="PTHR23504">
    <property type="entry name" value="MAJOR FACILITATOR SUPERFAMILY DOMAIN-CONTAINING PROTEIN 10"/>
    <property type="match status" value="1"/>
</dbReference>
<evidence type="ECO:0000313" key="10">
    <source>
        <dbReference type="Proteomes" id="UP001367508"/>
    </source>
</evidence>
<feature type="transmembrane region" description="Helical" evidence="7">
    <location>
        <begin position="411"/>
        <end position="437"/>
    </location>
</feature>
<organism evidence="9 10">
    <name type="scientific">Canavalia gladiata</name>
    <name type="common">Sword bean</name>
    <name type="synonym">Dolichos gladiatus</name>
    <dbReference type="NCBI Taxonomy" id="3824"/>
    <lineage>
        <taxon>Eukaryota</taxon>
        <taxon>Viridiplantae</taxon>
        <taxon>Streptophyta</taxon>
        <taxon>Embryophyta</taxon>
        <taxon>Tracheophyta</taxon>
        <taxon>Spermatophyta</taxon>
        <taxon>Magnoliopsida</taxon>
        <taxon>eudicotyledons</taxon>
        <taxon>Gunneridae</taxon>
        <taxon>Pentapetalae</taxon>
        <taxon>rosids</taxon>
        <taxon>fabids</taxon>
        <taxon>Fabales</taxon>
        <taxon>Fabaceae</taxon>
        <taxon>Papilionoideae</taxon>
        <taxon>50 kb inversion clade</taxon>
        <taxon>NPAAA clade</taxon>
        <taxon>indigoferoid/millettioid clade</taxon>
        <taxon>Phaseoleae</taxon>
        <taxon>Canavalia</taxon>
    </lineage>
</organism>
<feature type="transmembrane region" description="Helical" evidence="7">
    <location>
        <begin position="38"/>
        <end position="61"/>
    </location>
</feature>
<dbReference type="InterPro" id="IPR020846">
    <property type="entry name" value="MFS_dom"/>
</dbReference>
<feature type="transmembrane region" description="Helical" evidence="7">
    <location>
        <begin position="348"/>
        <end position="366"/>
    </location>
</feature>
<protein>
    <recommendedName>
        <fullName evidence="8">Major facilitator superfamily (MFS) profile domain-containing protein</fullName>
    </recommendedName>
</protein>
<dbReference type="SUPFAM" id="SSF103473">
    <property type="entry name" value="MFS general substrate transporter"/>
    <property type="match status" value="1"/>
</dbReference>
<feature type="transmembrane region" description="Helical" evidence="7">
    <location>
        <begin position="372"/>
        <end position="399"/>
    </location>
</feature>
<feature type="transmembrane region" description="Helical" evidence="7">
    <location>
        <begin position="280"/>
        <end position="302"/>
    </location>
</feature>
<keyword evidence="6 7" id="KW-0472">Membrane</keyword>
<proteinExistence type="inferred from homology"/>
<dbReference type="PANTHER" id="PTHR23504:SF91">
    <property type="entry name" value="MAJOR FACILITATOR SUPERFAMILY-RELATED"/>
    <property type="match status" value="1"/>
</dbReference>
<dbReference type="GO" id="GO:0090333">
    <property type="term" value="P:regulation of stomatal closure"/>
    <property type="evidence" value="ECO:0007669"/>
    <property type="project" value="TreeGrafter"/>
</dbReference>
<keyword evidence="5 7" id="KW-1133">Transmembrane helix</keyword>
<comment type="similarity">
    <text evidence="2">Belongs to the major facilitator superfamily.</text>
</comment>
<evidence type="ECO:0000256" key="4">
    <source>
        <dbReference type="ARBA" id="ARBA00022692"/>
    </source>
</evidence>
<evidence type="ECO:0000256" key="7">
    <source>
        <dbReference type="SAM" id="Phobius"/>
    </source>
</evidence>
<dbReference type="GO" id="GO:0005886">
    <property type="term" value="C:plasma membrane"/>
    <property type="evidence" value="ECO:0007669"/>
    <property type="project" value="TreeGrafter"/>
</dbReference>
<dbReference type="InterPro" id="IPR001958">
    <property type="entry name" value="Tet-R_TetA/multi-R_MdtG-like"/>
</dbReference>
<evidence type="ECO:0000256" key="1">
    <source>
        <dbReference type="ARBA" id="ARBA00004141"/>
    </source>
</evidence>
<dbReference type="GO" id="GO:0022821">
    <property type="term" value="F:solute:potassium antiporter activity"/>
    <property type="evidence" value="ECO:0007669"/>
    <property type="project" value="TreeGrafter"/>
</dbReference>
<dbReference type="AlphaFoldDB" id="A0AAN9KRK8"/>
<sequence length="484" mass="53446">MEEENNNTEEALLKKKYYENCPGCKVDEAKDLKKDVTFINLFNIWIIVLCNALPVSSLYPFLYFMVKDFNIAKTEADVSAYAGYVGSAFMVGRCLTSVLWGLIADRYGRKPVVIISLISIVIFNALFGLSTSFWMAVVTRFILGGLNGLLGPMKAYSSEIFREEYQALGMSTVCAAWGVGLVFGPALGGYLAQPAEKYPYLFPKNSFWDKFPFFLPCFAISAVAFAVAIWCIWLPETLHNHKMSPDISEALENGSKEADNDKMTQKTESVFRNWPLMSSIIIYCVFALHDVAYSEVFSLWAVSPRRLDGLSFNTNDVGNVLAVSGIGIIIFQLGLYQSMQKVCGPVGLARISAVLSIPILQCYPFMTMLSGFSLYIAVYIASILNNTLIEIISAGLFILQNRAVEQHQRGIANGICMTAMSAFKIIGPAAGGAILTLSQKRLNASFLPGTHLVFSFLNAVEVLGVLLMFKPFLSIKKTSSEQLH</sequence>
<accession>A0AAN9KRK8</accession>
<feature type="domain" description="Major facilitator superfamily (MFS) profile" evidence="8">
    <location>
        <begin position="40"/>
        <end position="476"/>
    </location>
</feature>
<comment type="subcellular location">
    <subcellularLocation>
        <location evidence="1">Membrane</location>
        <topology evidence="1">Multi-pass membrane protein</topology>
    </subcellularLocation>
</comment>
<evidence type="ECO:0000256" key="6">
    <source>
        <dbReference type="ARBA" id="ARBA00023136"/>
    </source>
</evidence>
<dbReference type="PRINTS" id="PR01035">
    <property type="entry name" value="TCRTETA"/>
</dbReference>
<evidence type="ECO:0000256" key="5">
    <source>
        <dbReference type="ARBA" id="ARBA00022989"/>
    </source>
</evidence>
<feature type="transmembrane region" description="Helical" evidence="7">
    <location>
        <begin position="165"/>
        <end position="191"/>
    </location>
</feature>
<feature type="transmembrane region" description="Helical" evidence="7">
    <location>
        <begin position="133"/>
        <end position="153"/>
    </location>
</feature>
<dbReference type="InterPro" id="IPR011701">
    <property type="entry name" value="MFS"/>
</dbReference>
<evidence type="ECO:0000313" key="9">
    <source>
        <dbReference type="EMBL" id="KAK7322512.1"/>
    </source>
</evidence>
<feature type="transmembrane region" description="Helical" evidence="7">
    <location>
        <begin position="449"/>
        <end position="469"/>
    </location>
</feature>
<evidence type="ECO:0000256" key="2">
    <source>
        <dbReference type="ARBA" id="ARBA00008335"/>
    </source>
</evidence>
<dbReference type="Proteomes" id="UP001367508">
    <property type="component" value="Unassembled WGS sequence"/>
</dbReference>
<dbReference type="Pfam" id="PF07690">
    <property type="entry name" value="MFS_1"/>
    <property type="match status" value="1"/>
</dbReference>
<comment type="caution">
    <text evidence="9">The sequence shown here is derived from an EMBL/GenBank/DDBJ whole genome shotgun (WGS) entry which is preliminary data.</text>
</comment>
<dbReference type="GO" id="GO:0009705">
    <property type="term" value="C:plant-type vacuole membrane"/>
    <property type="evidence" value="ECO:0007669"/>
    <property type="project" value="TreeGrafter"/>
</dbReference>
<dbReference type="CDD" id="cd17330">
    <property type="entry name" value="MFS_SLC46_TetA_like"/>
    <property type="match status" value="1"/>
</dbReference>
<feature type="transmembrane region" description="Helical" evidence="7">
    <location>
        <begin position="211"/>
        <end position="234"/>
    </location>
</feature>
<keyword evidence="4 7" id="KW-0812">Transmembrane</keyword>
<keyword evidence="10" id="KW-1185">Reference proteome</keyword>
<feature type="transmembrane region" description="Helical" evidence="7">
    <location>
        <begin position="317"/>
        <end position="336"/>
    </location>
</feature>
<dbReference type="Gene3D" id="1.20.1250.20">
    <property type="entry name" value="MFS general substrate transporter like domains"/>
    <property type="match status" value="1"/>
</dbReference>
<keyword evidence="3" id="KW-0813">Transport</keyword>
<evidence type="ECO:0000259" key="8">
    <source>
        <dbReference type="PROSITE" id="PS50850"/>
    </source>
</evidence>
<dbReference type="PROSITE" id="PS50850">
    <property type="entry name" value="MFS"/>
    <property type="match status" value="1"/>
</dbReference>
<gene>
    <name evidence="9" type="ORF">VNO77_25895</name>
</gene>
<dbReference type="EMBL" id="JAYMYQ010000006">
    <property type="protein sequence ID" value="KAK7322512.1"/>
    <property type="molecule type" value="Genomic_DNA"/>
</dbReference>
<feature type="transmembrane region" description="Helical" evidence="7">
    <location>
        <begin position="81"/>
        <end position="104"/>
    </location>
</feature>
<evidence type="ECO:0000256" key="3">
    <source>
        <dbReference type="ARBA" id="ARBA00022448"/>
    </source>
</evidence>
<name>A0AAN9KRK8_CANGL</name>
<dbReference type="InterPro" id="IPR036259">
    <property type="entry name" value="MFS_trans_sf"/>
</dbReference>
<reference evidence="9 10" key="1">
    <citation type="submission" date="2024-01" db="EMBL/GenBank/DDBJ databases">
        <title>The genomes of 5 underutilized Papilionoideae crops provide insights into root nodulation and disease resistanc.</title>
        <authorList>
            <person name="Jiang F."/>
        </authorList>
    </citation>
    <scope>NUCLEOTIDE SEQUENCE [LARGE SCALE GENOMIC DNA]</scope>
    <source>
        <strain evidence="9">LVBAO_FW01</strain>
        <tissue evidence="9">Leaves</tissue>
    </source>
</reference>